<dbReference type="AlphaFoldDB" id="A0A8X6UFD2"/>
<dbReference type="Gene3D" id="3.30.420.10">
    <property type="entry name" value="Ribonuclease H-like superfamily/Ribonuclease H"/>
    <property type="match status" value="1"/>
</dbReference>
<reference evidence="1" key="1">
    <citation type="submission" date="2020-08" db="EMBL/GenBank/DDBJ databases">
        <title>Multicomponent nature underlies the extraordinary mechanical properties of spider dragline silk.</title>
        <authorList>
            <person name="Kono N."/>
            <person name="Nakamura H."/>
            <person name="Mori M."/>
            <person name="Yoshida Y."/>
            <person name="Ohtoshi R."/>
            <person name="Malay A.D."/>
            <person name="Moran D.A.P."/>
            <person name="Tomita M."/>
            <person name="Numata K."/>
            <person name="Arakawa K."/>
        </authorList>
    </citation>
    <scope>NUCLEOTIDE SEQUENCE</scope>
</reference>
<protein>
    <submittedName>
        <fullName evidence="1">Uncharacterized protein</fullName>
    </submittedName>
</protein>
<dbReference type="GO" id="GO:0003676">
    <property type="term" value="F:nucleic acid binding"/>
    <property type="evidence" value="ECO:0007669"/>
    <property type="project" value="InterPro"/>
</dbReference>
<dbReference type="PANTHER" id="PTHR47331:SF1">
    <property type="entry name" value="GAG-LIKE PROTEIN"/>
    <property type="match status" value="1"/>
</dbReference>
<accession>A0A8X6UFD2</accession>
<name>A0A8X6UFD2_NEPPI</name>
<dbReference type="Proteomes" id="UP000887013">
    <property type="component" value="Unassembled WGS sequence"/>
</dbReference>
<dbReference type="EMBL" id="BMAW01125717">
    <property type="protein sequence ID" value="GFU13733.1"/>
    <property type="molecule type" value="Genomic_DNA"/>
</dbReference>
<proteinExistence type="predicted"/>
<gene>
    <name evidence="1" type="primary">AVEN_14512_1</name>
    <name evidence="1" type="ORF">NPIL_161141</name>
</gene>
<organism evidence="1 2">
    <name type="scientific">Nephila pilipes</name>
    <name type="common">Giant wood spider</name>
    <name type="synonym">Nephila maculata</name>
    <dbReference type="NCBI Taxonomy" id="299642"/>
    <lineage>
        <taxon>Eukaryota</taxon>
        <taxon>Metazoa</taxon>
        <taxon>Ecdysozoa</taxon>
        <taxon>Arthropoda</taxon>
        <taxon>Chelicerata</taxon>
        <taxon>Arachnida</taxon>
        <taxon>Araneae</taxon>
        <taxon>Araneomorphae</taxon>
        <taxon>Entelegynae</taxon>
        <taxon>Araneoidea</taxon>
        <taxon>Nephilidae</taxon>
        <taxon>Nephila</taxon>
    </lineage>
</organism>
<feature type="non-terminal residue" evidence="1">
    <location>
        <position position="213"/>
    </location>
</feature>
<dbReference type="Pfam" id="PF05380">
    <property type="entry name" value="Peptidase_A17"/>
    <property type="match status" value="1"/>
</dbReference>
<keyword evidence="2" id="KW-1185">Reference proteome</keyword>
<dbReference type="PANTHER" id="PTHR47331">
    <property type="entry name" value="PHD-TYPE DOMAIN-CONTAINING PROTEIN"/>
    <property type="match status" value="1"/>
</dbReference>
<comment type="caution">
    <text evidence="1">The sequence shown here is derived from an EMBL/GenBank/DDBJ whole genome shotgun (WGS) entry which is preliminary data.</text>
</comment>
<dbReference type="InterPro" id="IPR008042">
    <property type="entry name" value="Retrotrans_Pao"/>
</dbReference>
<sequence>DTEITGDLRKEFLQWIQDLKILEDIHISRWINVTLENLKQCTINTFCDASKEPYAAVLFLILEEECSVNLSLLAAKFRKAPLRGGAIARMELLATLVGESIQQDHCSSKEIGKFGCYSSPALLSIEAFLMGFRRFIDKRGRCSTIYCDNGINFIGTSNLLYALDWNKIVRHGAVNAINWKFNPPTAAWWDGWRTDSNNEGPLEQNLRSSTVNS</sequence>
<dbReference type="InterPro" id="IPR036397">
    <property type="entry name" value="RNaseH_sf"/>
</dbReference>
<evidence type="ECO:0000313" key="1">
    <source>
        <dbReference type="EMBL" id="GFU13733.1"/>
    </source>
</evidence>
<evidence type="ECO:0000313" key="2">
    <source>
        <dbReference type="Proteomes" id="UP000887013"/>
    </source>
</evidence>
<dbReference type="OrthoDB" id="5984724at2759"/>